<dbReference type="InterPro" id="IPR050508">
    <property type="entry name" value="Methyltransf_Superfamily"/>
</dbReference>
<reference evidence="2" key="2">
    <citation type="journal article" date="2021" name="Microbiome">
        <title>Successional dynamics and alternative stable states in a saline activated sludge microbial community over 9 years.</title>
        <authorList>
            <person name="Wang Y."/>
            <person name="Ye J."/>
            <person name="Ju F."/>
            <person name="Liu L."/>
            <person name="Boyd J.A."/>
            <person name="Deng Y."/>
            <person name="Parks D.H."/>
            <person name="Jiang X."/>
            <person name="Yin X."/>
            <person name="Woodcroft B.J."/>
            <person name="Tyson G.W."/>
            <person name="Hugenholtz P."/>
            <person name="Polz M.F."/>
            <person name="Zhang T."/>
        </authorList>
    </citation>
    <scope>NUCLEOTIDE SEQUENCE</scope>
    <source>
        <strain evidence="2">HKST-UBA11</strain>
    </source>
</reference>
<gene>
    <name evidence="2" type="ORF">KC717_00715</name>
</gene>
<organism evidence="2 3">
    <name type="scientific">Candidatus Dojkabacteria bacterium</name>
    <dbReference type="NCBI Taxonomy" id="2099670"/>
    <lineage>
        <taxon>Bacteria</taxon>
        <taxon>Candidatus Dojkabacteria</taxon>
    </lineage>
</organism>
<protein>
    <submittedName>
        <fullName evidence="2">Class I SAM-dependent methyltransferase</fullName>
    </submittedName>
</protein>
<dbReference type="EMBL" id="JAGQLH010000005">
    <property type="protein sequence ID" value="MCA9385150.1"/>
    <property type="molecule type" value="Genomic_DNA"/>
</dbReference>
<accession>A0A955RJW7</accession>
<feature type="domain" description="Methyltransferase type 11" evidence="1">
    <location>
        <begin position="52"/>
        <end position="149"/>
    </location>
</feature>
<dbReference type="SUPFAM" id="SSF53335">
    <property type="entry name" value="S-adenosyl-L-methionine-dependent methyltransferases"/>
    <property type="match status" value="1"/>
</dbReference>
<dbReference type="InterPro" id="IPR029063">
    <property type="entry name" value="SAM-dependent_MTases_sf"/>
</dbReference>
<dbReference type="PANTHER" id="PTHR42912">
    <property type="entry name" value="METHYLTRANSFERASE"/>
    <property type="match status" value="1"/>
</dbReference>
<sequence>MNGSEFKNLQKSHYKDMINTEDIDLRRHTRNHIRKIEAMNTFMNIQEGDSVLEVGVGTGIQAKYLVDHNDVKFDFTGTDLSEDMLQVTRKKFTGMEDRITLEAMDAENMTYDDDSFDHVFVGSTIHHLENPRRGVEEMVRVLKPGGTFCMMEPNYIHPKNMHFSHKYEAEKNMKFMRKKYIRSWLDPLPIKYSIQNFVYAPNGPKFLVPFYTIGEAVVKHLPLLNSMSIMLLVTGIKQPKNT</sequence>
<evidence type="ECO:0000259" key="1">
    <source>
        <dbReference type="Pfam" id="PF08241"/>
    </source>
</evidence>
<dbReference type="Gene3D" id="3.40.50.150">
    <property type="entry name" value="Vaccinia Virus protein VP39"/>
    <property type="match status" value="1"/>
</dbReference>
<evidence type="ECO:0000313" key="2">
    <source>
        <dbReference type="EMBL" id="MCA9385150.1"/>
    </source>
</evidence>
<keyword evidence="2" id="KW-0489">Methyltransferase</keyword>
<dbReference type="Proteomes" id="UP000754563">
    <property type="component" value="Unassembled WGS sequence"/>
</dbReference>
<dbReference type="Pfam" id="PF08241">
    <property type="entry name" value="Methyltransf_11"/>
    <property type="match status" value="1"/>
</dbReference>
<dbReference type="GO" id="GO:0032259">
    <property type="term" value="P:methylation"/>
    <property type="evidence" value="ECO:0007669"/>
    <property type="project" value="UniProtKB-KW"/>
</dbReference>
<dbReference type="AlphaFoldDB" id="A0A955RJW7"/>
<comment type="caution">
    <text evidence="2">The sequence shown here is derived from an EMBL/GenBank/DDBJ whole genome shotgun (WGS) entry which is preliminary data.</text>
</comment>
<dbReference type="GO" id="GO:0008757">
    <property type="term" value="F:S-adenosylmethionine-dependent methyltransferase activity"/>
    <property type="evidence" value="ECO:0007669"/>
    <property type="project" value="InterPro"/>
</dbReference>
<evidence type="ECO:0000313" key="3">
    <source>
        <dbReference type="Proteomes" id="UP000754563"/>
    </source>
</evidence>
<dbReference type="InterPro" id="IPR013216">
    <property type="entry name" value="Methyltransf_11"/>
</dbReference>
<dbReference type="CDD" id="cd02440">
    <property type="entry name" value="AdoMet_MTases"/>
    <property type="match status" value="1"/>
</dbReference>
<proteinExistence type="predicted"/>
<reference evidence="2" key="1">
    <citation type="submission" date="2020-04" db="EMBL/GenBank/DDBJ databases">
        <authorList>
            <person name="Zhang T."/>
        </authorList>
    </citation>
    <scope>NUCLEOTIDE SEQUENCE</scope>
    <source>
        <strain evidence="2">HKST-UBA11</strain>
    </source>
</reference>
<keyword evidence="2" id="KW-0808">Transferase</keyword>
<name>A0A955RJW7_9BACT</name>